<gene>
    <name evidence="1" type="ORF">MOST_03980</name>
</gene>
<sequence>MNCKIFTYSNPYKLTNAHFWSFIKDAPHLCVSQTMVNGLRELYKKDFGSLLCTIDEVLREFYKSWYGNAENYIKQYVELSRLIEEITRGADNKFKAAIKFNQGQLLEAIRLLKELGISSRQLDKKFANKEQALLLNIMDRIEKNGGETFQLNVTRSLDAIKEALKAVAHKHIKEETDSKAEDWLKEVLKKLEGNDLNRMVFHGIHQFSPLMLDFIVMLMDMGIEVIFLFNFQEEYPSIYNTWMNIYSYFEVPREHDRNNPRYDFIPFSACNNLAVCFGNLLEGREVRGDLSGLSLLEFNNLTEFANYVAHQYDLGREAAGPHKALAGMKEQFYAASGEVNDILKMYYPEQFGERHFLAYPIGQFFSALYNMWNDEKNLLELDERNIKEVLNAGILTAERGIYLLSVYYRLQIYLQGAGTCKEFFQRLDLLRQNLAKLAAGQKKDLHALSFYNVTCEEVDALREAIKQLNEIAIHLFARDKTGYLNFKTHFQRLLDFLRVKADSMAILNEERELVNGLLTRLEHTDNLAITGTMDDLRNSVAYYLKQTSENNSAHWIVRNFEQIDGDILRSENQEEDKYYHFACLSDRQMQKSANDRLPWPLTQSFLEKAYYPADLKFQVYMTSINEYLYFMRYALFYGLCYNRRQVKLSFVRMIDDEFMQPYFLFTTLDIDIQKNNHAYKGGQNIHFTAAPMSPLKTTIEPTEKEAQVFELCPYRYFLEEVMERGWGTFSDEFLCKQYYFVLLVEAIWKKIEGKPGNLAQEKLDRLLDMVENEYKQFFPCWKPNVDLYDIKCHAKKYISKYIIETRVKPFDPYFIELKKNFIHAKLTRENSDENIVYFLHEMKSPDKRKAVAPKIVEYLDSGRPLQCRVDIWCHYCKQRYICLESFGA</sequence>
<dbReference type="AlphaFoldDB" id="A0A9X7J5J9"/>
<organism evidence="1 2">
    <name type="scientific">Neomoorella stamsii</name>
    <dbReference type="NCBI Taxonomy" id="1266720"/>
    <lineage>
        <taxon>Bacteria</taxon>
        <taxon>Bacillati</taxon>
        <taxon>Bacillota</taxon>
        <taxon>Clostridia</taxon>
        <taxon>Neomoorellales</taxon>
        <taxon>Neomoorellaceae</taxon>
        <taxon>Neomoorella</taxon>
    </lineage>
</organism>
<comment type="caution">
    <text evidence="1">The sequence shown here is derived from an EMBL/GenBank/DDBJ whole genome shotgun (WGS) entry which is preliminary data.</text>
</comment>
<proteinExistence type="predicted"/>
<evidence type="ECO:0000313" key="2">
    <source>
        <dbReference type="Proteomes" id="UP000239430"/>
    </source>
</evidence>
<dbReference type="EMBL" id="PVXL01000019">
    <property type="protein sequence ID" value="PRR76754.1"/>
    <property type="molecule type" value="Genomic_DNA"/>
</dbReference>
<name>A0A9X7J5J9_9FIRM</name>
<evidence type="ECO:0000313" key="1">
    <source>
        <dbReference type="EMBL" id="PRR76754.1"/>
    </source>
</evidence>
<dbReference type="Proteomes" id="UP000239430">
    <property type="component" value="Unassembled WGS sequence"/>
</dbReference>
<protein>
    <submittedName>
        <fullName evidence="1">Uncharacterized protein</fullName>
    </submittedName>
</protein>
<accession>A0A9X7J5J9</accession>
<keyword evidence="2" id="KW-1185">Reference proteome</keyword>
<reference evidence="1 2" key="1">
    <citation type="submission" date="2018-03" db="EMBL/GenBank/DDBJ databases">
        <title>Genome sequence of Moorella stamsii DSM 26217.</title>
        <authorList>
            <person name="Poehlein A."/>
            <person name="Daniel R."/>
        </authorList>
    </citation>
    <scope>NUCLEOTIDE SEQUENCE [LARGE SCALE GENOMIC DNA]</scope>
    <source>
        <strain evidence="2">DSM 26217</strain>
    </source>
</reference>